<dbReference type="OrthoDB" id="6196146at2"/>
<reference evidence="2 3" key="1">
    <citation type="submission" date="2018-10" db="EMBL/GenBank/DDBJ databases">
        <title>Comparative analysis of microorganisms from saline springs in Andes Mountain Range, Colombia.</title>
        <authorList>
            <person name="Rubin E."/>
        </authorList>
    </citation>
    <scope>NUCLEOTIDE SEQUENCE [LARGE SCALE GENOMIC DNA]</scope>
    <source>
        <strain evidence="2 3">USBA 36</strain>
    </source>
</reference>
<evidence type="ECO:0000313" key="3">
    <source>
        <dbReference type="Proteomes" id="UP000277424"/>
    </source>
</evidence>
<keyword evidence="1" id="KW-0812">Transmembrane</keyword>
<feature type="transmembrane region" description="Helical" evidence="1">
    <location>
        <begin position="111"/>
        <end position="129"/>
    </location>
</feature>
<accession>A0A420WGJ1</accession>
<name>A0A420WGJ1_9PROT</name>
<gene>
    <name evidence="2" type="ORF">BCL74_2042</name>
</gene>
<proteinExistence type="predicted"/>
<dbReference type="EMBL" id="RBIG01000002">
    <property type="protein sequence ID" value="RKQ70103.1"/>
    <property type="molecule type" value="Genomic_DNA"/>
</dbReference>
<organism evidence="2 3">
    <name type="scientific">Oceanibaculum indicum</name>
    <dbReference type="NCBI Taxonomy" id="526216"/>
    <lineage>
        <taxon>Bacteria</taxon>
        <taxon>Pseudomonadati</taxon>
        <taxon>Pseudomonadota</taxon>
        <taxon>Alphaproteobacteria</taxon>
        <taxon>Rhodospirillales</taxon>
        <taxon>Oceanibaculaceae</taxon>
        <taxon>Oceanibaculum</taxon>
    </lineage>
</organism>
<comment type="caution">
    <text evidence="2">The sequence shown here is derived from an EMBL/GenBank/DDBJ whole genome shotgun (WGS) entry which is preliminary data.</text>
</comment>
<keyword evidence="1" id="KW-0472">Membrane</keyword>
<dbReference type="AlphaFoldDB" id="A0A420WGJ1"/>
<dbReference type="RefSeq" id="WP_121219679.1">
    <property type="nucleotide sequence ID" value="NZ_RBIG01000002.1"/>
</dbReference>
<evidence type="ECO:0000256" key="1">
    <source>
        <dbReference type="SAM" id="Phobius"/>
    </source>
</evidence>
<dbReference type="Proteomes" id="UP000277424">
    <property type="component" value="Unassembled WGS sequence"/>
</dbReference>
<keyword evidence="1" id="KW-1133">Transmembrane helix</keyword>
<evidence type="ECO:0000313" key="2">
    <source>
        <dbReference type="EMBL" id="RKQ70103.1"/>
    </source>
</evidence>
<protein>
    <submittedName>
        <fullName evidence="2">Uncharacterized protein</fullName>
    </submittedName>
</protein>
<sequence>MLALATAIFGFLAPFLPEVVKIGSRWLDNKHELQMMKLRLEQGAAEHLWRMEEINATADIAEAKLLHKPVPSFGVQILDKASDSQWPSWTVLPVFWSFAFLDLMAGMVRPVIAYAAFGFYAAVKWAYFIELTGPRFEATAAVALMQLWGEQDWAVLTMVLSYWFGHRAHKAAFGGNATSGAGRA</sequence>